<name>A0A813M3N3_9BILA</name>
<evidence type="ECO:0000256" key="1">
    <source>
        <dbReference type="SAM" id="MobiDB-lite"/>
    </source>
</evidence>
<organism evidence="2 3">
    <name type="scientific">Brachionus calyciflorus</name>
    <dbReference type="NCBI Taxonomy" id="104777"/>
    <lineage>
        <taxon>Eukaryota</taxon>
        <taxon>Metazoa</taxon>
        <taxon>Spiralia</taxon>
        <taxon>Gnathifera</taxon>
        <taxon>Rotifera</taxon>
        <taxon>Eurotatoria</taxon>
        <taxon>Monogononta</taxon>
        <taxon>Pseudotrocha</taxon>
        <taxon>Ploima</taxon>
        <taxon>Brachionidae</taxon>
        <taxon>Brachionus</taxon>
    </lineage>
</organism>
<comment type="caution">
    <text evidence="2">The sequence shown here is derived from an EMBL/GenBank/DDBJ whole genome shotgun (WGS) entry which is preliminary data.</text>
</comment>
<evidence type="ECO:0000313" key="2">
    <source>
        <dbReference type="EMBL" id="CAF0714395.1"/>
    </source>
</evidence>
<keyword evidence="3" id="KW-1185">Reference proteome</keyword>
<accession>A0A813M3N3</accession>
<feature type="region of interest" description="Disordered" evidence="1">
    <location>
        <begin position="30"/>
        <end position="64"/>
    </location>
</feature>
<protein>
    <submittedName>
        <fullName evidence="2">Uncharacterized protein</fullName>
    </submittedName>
</protein>
<evidence type="ECO:0000313" key="3">
    <source>
        <dbReference type="Proteomes" id="UP000663879"/>
    </source>
</evidence>
<dbReference type="Proteomes" id="UP000663879">
    <property type="component" value="Unassembled WGS sequence"/>
</dbReference>
<reference evidence="2" key="1">
    <citation type="submission" date="2021-02" db="EMBL/GenBank/DDBJ databases">
        <authorList>
            <person name="Nowell W R."/>
        </authorList>
    </citation>
    <scope>NUCLEOTIDE SEQUENCE</scope>
    <source>
        <strain evidence="2">Ploen Becks lab</strain>
    </source>
</reference>
<dbReference type="AlphaFoldDB" id="A0A813M3N3"/>
<sequence length="77" mass="9009">MEQTGSKINNLKEQNPNKIENIIQLKPLSNIPKPSRLVQKTKSKFQKETSNNRHQDPKSNEEKFIIPLNFKSEIHNQ</sequence>
<dbReference type="EMBL" id="CAJNOC010000094">
    <property type="protein sequence ID" value="CAF0714395.1"/>
    <property type="molecule type" value="Genomic_DNA"/>
</dbReference>
<gene>
    <name evidence="2" type="ORF">OXX778_LOCUS1464</name>
</gene>
<feature type="compositionally biased region" description="Basic and acidic residues" evidence="1">
    <location>
        <begin position="45"/>
        <end position="64"/>
    </location>
</feature>
<proteinExistence type="predicted"/>